<evidence type="ECO:0000313" key="3">
    <source>
        <dbReference type="Proteomes" id="UP000694251"/>
    </source>
</evidence>
<dbReference type="EMBL" id="JAEFBJ010000010">
    <property type="protein sequence ID" value="KAG7566273.1"/>
    <property type="molecule type" value="Genomic_DNA"/>
</dbReference>
<evidence type="ECO:0000313" key="2">
    <source>
        <dbReference type="EMBL" id="KAG7566273.1"/>
    </source>
</evidence>
<reference evidence="2 3" key="1">
    <citation type="submission" date="2020-12" db="EMBL/GenBank/DDBJ databases">
        <title>Concerted genomic and epigenomic changes stabilize Arabidopsis allopolyploids.</title>
        <authorList>
            <person name="Chen Z."/>
        </authorList>
    </citation>
    <scope>NUCLEOTIDE SEQUENCE [LARGE SCALE GENOMIC DNA]</scope>
    <source>
        <strain evidence="2">As9502</strain>
        <tissue evidence="2">Leaf</tissue>
    </source>
</reference>
<proteinExistence type="predicted"/>
<dbReference type="PANTHER" id="PTHR14379:SF7">
    <property type="entry name" value="ENDONUCLEASE OR GLYCOSYL HYDROLASE-RELATED"/>
    <property type="match status" value="1"/>
</dbReference>
<dbReference type="GO" id="GO:0010468">
    <property type="term" value="P:regulation of gene expression"/>
    <property type="evidence" value="ECO:0007669"/>
    <property type="project" value="InterPro"/>
</dbReference>
<dbReference type="AlphaFoldDB" id="A0A8T2A015"/>
<comment type="caution">
    <text evidence="2">The sequence shown here is derived from an EMBL/GenBank/DDBJ whole genome shotgun (WGS) entry which is preliminary data.</text>
</comment>
<evidence type="ECO:0000256" key="1">
    <source>
        <dbReference type="SAM" id="MobiDB-lite"/>
    </source>
</evidence>
<dbReference type="InterPro" id="IPR024768">
    <property type="entry name" value="Marf1"/>
</dbReference>
<name>A0A8T2A015_ARASU</name>
<sequence length="258" mass="29294">MIFQIILSSQSDRDLSKDFPIPDGLDPESVCQKIKQGLGFPGDVSFSPYYGDKTFPDVVLNKYSYAGITLHSHVCKCTRLNHMILDILLWKLDNDPDYFHPINLVVISRNISKDTVFNNVLQGFHCSSTDYNVVVVLHDHLLMRLIEDIVWWARIKRDYIGTGIPQNVLVISKSIPEDTLLVKALEAMKKKRFNILLAQHDEHDDSDKALAIANDVWVWETLFDGGEPLGPYVTDSEEESSHGAKRFKTDADSDDKCI</sequence>
<keyword evidence="3" id="KW-1185">Reference proteome</keyword>
<organism evidence="2 3">
    <name type="scientific">Arabidopsis suecica</name>
    <name type="common">Swedish thale-cress</name>
    <name type="synonym">Cardaminopsis suecica</name>
    <dbReference type="NCBI Taxonomy" id="45249"/>
    <lineage>
        <taxon>Eukaryota</taxon>
        <taxon>Viridiplantae</taxon>
        <taxon>Streptophyta</taxon>
        <taxon>Embryophyta</taxon>
        <taxon>Tracheophyta</taxon>
        <taxon>Spermatophyta</taxon>
        <taxon>Magnoliopsida</taxon>
        <taxon>eudicotyledons</taxon>
        <taxon>Gunneridae</taxon>
        <taxon>Pentapetalae</taxon>
        <taxon>rosids</taxon>
        <taxon>malvids</taxon>
        <taxon>Brassicales</taxon>
        <taxon>Brassicaceae</taxon>
        <taxon>Camelineae</taxon>
        <taxon>Arabidopsis</taxon>
    </lineage>
</organism>
<dbReference type="PANTHER" id="PTHR14379">
    <property type="entry name" value="LIMKAIN B LKAP"/>
    <property type="match status" value="1"/>
</dbReference>
<dbReference type="Proteomes" id="UP000694251">
    <property type="component" value="Chromosome 10"/>
</dbReference>
<dbReference type="CDD" id="cd10910">
    <property type="entry name" value="PIN_limkain_b1_N_like"/>
    <property type="match status" value="1"/>
</dbReference>
<feature type="compositionally biased region" description="Basic and acidic residues" evidence="1">
    <location>
        <begin position="239"/>
        <end position="258"/>
    </location>
</feature>
<accession>A0A8T2A015</accession>
<feature type="region of interest" description="Disordered" evidence="1">
    <location>
        <begin position="231"/>
        <end position="258"/>
    </location>
</feature>
<dbReference type="GO" id="GO:0005777">
    <property type="term" value="C:peroxisome"/>
    <property type="evidence" value="ECO:0007669"/>
    <property type="project" value="InterPro"/>
</dbReference>
<protein>
    <submittedName>
        <fullName evidence="2">Uncharacterized protein</fullName>
    </submittedName>
</protein>
<gene>
    <name evidence="2" type="ORF">ISN44_As10g028590</name>
</gene>